<evidence type="ECO:0000313" key="2">
    <source>
        <dbReference type="Proteomes" id="UP001172102"/>
    </source>
</evidence>
<keyword evidence="2" id="KW-1185">Reference proteome</keyword>
<comment type="caution">
    <text evidence="1">The sequence shown here is derived from an EMBL/GenBank/DDBJ whole genome shotgun (WGS) entry which is preliminary data.</text>
</comment>
<protein>
    <submittedName>
        <fullName evidence="1">Uncharacterized protein</fullName>
    </submittedName>
</protein>
<evidence type="ECO:0000313" key="1">
    <source>
        <dbReference type="EMBL" id="KAK0720373.1"/>
    </source>
</evidence>
<dbReference type="Proteomes" id="UP001172102">
    <property type="component" value="Unassembled WGS sequence"/>
</dbReference>
<name>A0AA40AQX8_9PEZI</name>
<dbReference type="EMBL" id="JAUKUA010000003">
    <property type="protein sequence ID" value="KAK0720373.1"/>
    <property type="molecule type" value="Genomic_DNA"/>
</dbReference>
<organism evidence="1 2">
    <name type="scientific">Lasiosphaeris hirsuta</name>
    <dbReference type="NCBI Taxonomy" id="260670"/>
    <lineage>
        <taxon>Eukaryota</taxon>
        <taxon>Fungi</taxon>
        <taxon>Dikarya</taxon>
        <taxon>Ascomycota</taxon>
        <taxon>Pezizomycotina</taxon>
        <taxon>Sordariomycetes</taxon>
        <taxon>Sordariomycetidae</taxon>
        <taxon>Sordariales</taxon>
        <taxon>Lasiosphaeriaceae</taxon>
        <taxon>Lasiosphaeris</taxon>
    </lineage>
</organism>
<gene>
    <name evidence="1" type="ORF">B0H67DRAFT_185653</name>
</gene>
<accession>A0AA40AQX8</accession>
<proteinExistence type="predicted"/>
<reference evidence="1" key="1">
    <citation type="submission" date="2023-06" db="EMBL/GenBank/DDBJ databases">
        <title>Genome-scale phylogeny and comparative genomics of the fungal order Sordariales.</title>
        <authorList>
            <consortium name="Lawrence Berkeley National Laboratory"/>
            <person name="Hensen N."/>
            <person name="Bonometti L."/>
            <person name="Westerberg I."/>
            <person name="Brannstrom I.O."/>
            <person name="Guillou S."/>
            <person name="Cros-Aarteil S."/>
            <person name="Calhoun S."/>
            <person name="Haridas S."/>
            <person name="Kuo A."/>
            <person name="Mondo S."/>
            <person name="Pangilinan J."/>
            <person name="Riley R."/>
            <person name="Labutti K."/>
            <person name="Andreopoulos B."/>
            <person name="Lipzen A."/>
            <person name="Chen C."/>
            <person name="Yanf M."/>
            <person name="Daum C."/>
            <person name="Ng V."/>
            <person name="Clum A."/>
            <person name="Steindorff A."/>
            <person name="Ohm R."/>
            <person name="Martin F."/>
            <person name="Silar P."/>
            <person name="Natvig D."/>
            <person name="Lalanne C."/>
            <person name="Gautier V."/>
            <person name="Ament-Velasquez S.L."/>
            <person name="Kruys A."/>
            <person name="Hutchinson M.I."/>
            <person name="Powell A.J."/>
            <person name="Barry K."/>
            <person name="Miller A.N."/>
            <person name="Grigoriev I.V."/>
            <person name="Debuchy R."/>
            <person name="Gladieux P."/>
            <person name="Thoren M.H."/>
            <person name="Johannesson H."/>
        </authorList>
    </citation>
    <scope>NUCLEOTIDE SEQUENCE</scope>
    <source>
        <strain evidence="1">SMH4607-1</strain>
    </source>
</reference>
<sequence>MMPVVLAAAQRPTETGSWLIASVFLLAAQYITPSIDMQEPPTSSLTTTPAGKRAAIYARTRTSPHLPSTSVTHLRRRRTAMQCNPGRREKGREQARKRKAARLPTPGSWLARFLRPRFPSLGYCTAGSEDKLAREPLFLSLRFPVCGRRWVGTLRFDGKPWTRLALRIRQCFLVNWDPFFFFFFLLISV</sequence>
<dbReference type="AlphaFoldDB" id="A0AA40AQX8"/>